<feature type="region of interest" description="Disordered" evidence="1">
    <location>
        <begin position="522"/>
        <end position="657"/>
    </location>
</feature>
<keyword evidence="3" id="KW-1185">Reference proteome</keyword>
<gene>
    <name evidence="2" type="ORF">CCMP2556_LOCUS6104</name>
</gene>
<feature type="region of interest" description="Disordered" evidence="1">
    <location>
        <begin position="202"/>
        <end position="498"/>
    </location>
</feature>
<feature type="compositionally biased region" description="Acidic residues" evidence="1">
    <location>
        <begin position="622"/>
        <end position="649"/>
    </location>
</feature>
<accession>A0ABP0ID74</accession>
<dbReference type="Proteomes" id="UP001642484">
    <property type="component" value="Unassembled WGS sequence"/>
</dbReference>
<feature type="region of interest" description="Disordered" evidence="1">
    <location>
        <begin position="1"/>
        <end position="35"/>
    </location>
</feature>
<feature type="compositionally biased region" description="Basic and acidic residues" evidence="1">
    <location>
        <begin position="234"/>
        <end position="283"/>
    </location>
</feature>
<feature type="compositionally biased region" description="Basic and acidic residues" evidence="1">
    <location>
        <begin position="108"/>
        <end position="118"/>
    </location>
</feature>
<dbReference type="EMBL" id="CAXAMN010002636">
    <property type="protein sequence ID" value="CAK9000543.1"/>
    <property type="molecule type" value="Genomic_DNA"/>
</dbReference>
<feature type="compositionally biased region" description="Polar residues" evidence="1">
    <location>
        <begin position="565"/>
        <end position="575"/>
    </location>
</feature>
<feature type="compositionally biased region" description="Low complexity" evidence="1">
    <location>
        <begin position="298"/>
        <end position="310"/>
    </location>
</feature>
<feature type="region of interest" description="Disordered" evidence="1">
    <location>
        <begin position="107"/>
        <end position="185"/>
    </location>
</feature>
<reference evidence="2 3" key="1">
    <citation type="submission" date="2024-02" db="EMBL/GenBank/DDBJ databases">
        <authorList>
            <person name="Chen Y."/>
            <person name="Shah S."/>
            <person name="Dougan E. K."/>
            <person name="Thang M."/>
            <person name="Chan C."/>
        </authorList>
    </citation>
    <scope>NUCLEOTIDE SEQUENCE [LARGE SCALE GENOMIC DNA]</scope>
</reference>
<comment type="caution">
    <text evidence="2">The sequence shown here is derived from an EMBL/GenBank/DDBJ whole genome shotgun (WGS) entry which is preliminary data.</text>
</comment>
<sequence>MESHKKWRSKPSAKERRSQWASGSSSVPCSMDFQRSKGTRREKFALDGDATALPGFCTVTVPFCRNMLEAFGQHTHPPGCQKQNVNFQDYDYEDLFLSVQDWIPVDAQESRRSSDETALRPNCQEDQQAHQPSRGWKGDGNGFLKLKMLTSTRVSPKNEVAETPGGVSPPQPRPRQRLPPRRRTAVRVAPVGADEAPTFCLEEQVAPSELPRSLLASPERPPRSTWSTRSASHRHGELDTKSDAASEEERPLHEGHEERAQIVHSDEFARSAAREHGSVIKEEDMLEQLQNLANSFRPDSSPSDSSASAPGERLDEVSGPSLGHPSKSVEAFGSGGQDVQSDVSGGPDRQAQDRPLVFQDPAARRRSSSSQSTSPRPSVVHYGAHTVQSGISSVLLQARPVSQSRPSSASSAPKPSTDHSDPPVDAHVDVRAVKGRNAVFHHPSARRSGGSGSPTESIDEGTLDALPLDIPGASVQGHKDTEGLSEAPKGASPAPSVIDYEANRIQSSISSVLSQFRQAGFQDGAARRASKSTSPRPSVDGSHPQSDVLGTPGGRQTVFQDPKAAQTSTASTSRPNEALHGALPQSDVLGAPAGPVSVVHPQAQAMVPDVKLHSEDSSSDSLESEEEDEEDEEDEEEAEEEDEEESEEEKYEKYDME</sequence>
<feature type="compositionally biased region" description="Basic and acidic residues" evidence="1">
    <location>
        <begin position="416"/>
        <end position="432"/>
    </location>
</feature>
<feature type="compositionally biased region" description="Polar residues" evidence="1">
    <location>
        <begin position="19"/>
        <end position="28"/>
    </location>
</feature>
<name>A0ABP0ID74_9DINO</name>
<evidence type="ECO:0000313" key="3">
    <source>
        <dbReference type="Proteomes" id="UP001642484"/>
    </source>
</evidence>
<evidence type="ECO:0000313" key="2">
    <source>
        <dbReference type="EMBL" id="CAK9000543.1"/>
    </source>
</evidence>
<organism evidence="2 3">
    <name type="scientific">Durusdinium trenchii</name>
    <dbReference type="NCBI Taxonomy" id="1381693"/>
    <lineage>
        <taxon>Eukaryota</taxon>
        <taxon>Sar</taxon>
        <taxon>Alveolata</taxon>
        <taxon>Dinophyceae</taxon>
        <taxon>Suessiales</taxon>
        <taxon>Symbiodiniaceae</taxon>
        <taxon>Durusdinium</taxon>
    </lineage>
</organism>
<proteinExistence type="predicted"/>
<feature type="compositionally biased region" description="Low complexity" evidence="1">
    <location>
        <begin position="368"/>
        <end position="378"/>
    </location>
</feature>
<feature type="compositionally biased region" description="Low complexity" evidence="1">
    <location>
        <begin position="397"/>
        <end position="415"/>
    </location>
</feature>
<protein>
    <submittedName>
        <fullName evidence="2">Uncharacterized protein</fullName>
    </submittedName>
</protein>
<feature type="compositionally biased region" description="Basic residues" evidence="1">
    <location>
        <begin position="1"/>
        <end position="11"/>
    </location>
</feature>
<feature type="compositionally biased region" description="Basic residues" evidence="1">
    <location>
        <begin position="174"/>
        <end position="185"/>
    </location>
</feature>
<evidence type="ECO:0000256" key="1">
    <source>
        <dbReference type="SAM" id="MobiDB-lite"/>
    </source>
</evidence>
<feature type="compositionally biased region" description="Polar residues" evidence="1">
    <location>
        <begin position="386"/>
        <end position="395"/>
    </location>
</feature>